<organism evidence="3 4">
    <name type="scientific">Candidatus Faecousia excrementigallinarum</name>
    <dbReference type="NCBI Taxonomy" id="2840806"/>
    <lineage>
        <taxon>Bacteria</taxon>
        <taxon>Bacillati</taxon>
        <taxon>Bacillota</taxon>
        <taxon>Clostridia</taxon>
        <taxon>Eubacteriales</taxon>
        <taxon>Oscillospiraceae</taxon>
        <taxon>Faecousia</taxon>
    </lineage>
</organism>
<feature type="transmembrane region" description="Helical" evidence="1">
    <location>
        <begin position="106"/>
        <end position="128"/>
    </location>
</feature>
<gene>
    <name evidence="3" type="ORF">IAB74_09130</name>
</gene>
<evidence type="ECO:0000256" key="1">
    <source>
        <dbReference type="SAM" id="Phobius"/>
    </source>
</evidence>
<accession>A0A9D0Z673</accession>
<sequence>MKSSKPNVKPFWRALLILYSLFMLWLLFGRSAGGIEGLSYQEQLGYNRNLRPFFTIGNYLWVVFHSDNAYLVRHCFINLAGNVLLFIPIGFLLPKVSKALRNFLRFFLLCFVIMLAVELLQLVTLLGSFDVDDLILNLSGMSLGFLLERITRR</sequence>
<evidence type="ECO:0000313" key="3">
    <source>
        <dbReference type="EMBL" id="HIQ68655.1"/>
    </source>
</evidence>
<feature type="domain" description="VanZ-like" evidence="2">
    <location>
        <begin position="17"/>
        <end position="149"/>
    </location>
</feature>
<evidence type="ECO:0000259" key="2">
    <source>
        <dbReference type="Pfam" id="PF04892"/>
    </source>
</evidence>
<dbReference type="PANTHER" id="PTHR36834">
    <property type="entry name" value="MEMBRANE PROTEIN-RELATED"/>
    <property type="match status" value="1"/>
</dbReference>
<dbReference type="Pfam" id="PF04892">
    <property type="entry name" value="VanZ"/>
    <property type="match status" value="1"/>
</dbReference>
<reference evidence="3" key="2">
    <citation type="journal article" date="2021" name="PeerJ">
        <title>Extensive microbial diversity within the chicken gut microbiome revealed by metagenomics and culture.</title>
        <authorList>
            <person name="Gilroy R."/>
            <person name="Ravi A."/>
            <person name="Getino M."/>
            <person name="Pursley I."/>
            <person name="Horton D.L."/>
            <person name="Alikhan N.F."/>
            <person name="Baker D."/>
            <person name="Gharbi K."/>
            <person name="Hall N."/>
            <person name="Watson M."/>
            <person name="Adriaenssens E.M."/>
            <person name="Foster-Nyarko E."/>
            <person name="Jarju S."/>
            <person name="Secka A."/>
            <person name="Antonio M."/>
            <person name="Oren A."/>
            <person name="Chaudhuri R.R."/>
            <person name="La Ragione R."/>
            <person name="Hildebrand F."/>
            <person name="Pallen M.J."/>
        </authorList>
    </citation>
    <scope>NUCLEOTIDE SEQUENCE</scope>
    <source>
        <strain evidence="3">13361</strain>
    </source>
</reference>
<keyword evidence="1" id="KW-1133">Transmembrane helix</keyword>
<feature type="transmembrane region" description="Helical" evidence="1">
    <location>
        <begin position="71"/>
        <end position="94"/>
    </location>
</feature>
<proteinExistence type="predicted"/>
<keyword evidence="1" id="KW-0812">Transmembrane</keyword>
<name>A0A9D0Z673_9FIRM</name>
<dbReference type="InterPro" id="IPR006976">
    <property type="entry name" value="VanZ-like"/>
</dbReference>
<dbReference type="EMBL" id="DVFK01000119">
    <property type="protein sequence ID" value="HIQ68655.1"/>
    <property type="molecule type" value="Genomic_DNA"/>
</dbReference>
<reference evidence="3" key="1">
    <citation type="submission" date="2020-10" db="EMBL/GenBank/DDBJ databases">
        <authorList>
            <person name="Gilroy R."/>
        </authorList>
    </citation>
    <scope>NUCLEOTIDE SEQUENCE</scope>
    <source>
        <strain evidence="3">13361</strain>
    </source>
</reference>
<dbReference type="AlphaFoldDB" id="A0A9D0Z673"/>
<keyword evidence="1" id="KW-0472">Membrane</keyword>
<dbReference type="Proteomes" id="UP000886796">
    <property type="component" value="Unassembled WGS sequence"/>
</dbReference>
<dbReference type="InterPro" id="IPR053150">
    <property type="entry name" value="Teicoplanin_resist-assoc"/>
</dbReference>
<dbReference type="PANTHER" id="PTHR36834:SF1">
    <property type="entry name" value="INTEGRAL MEMBRANE PROTEIN"/>
    <property type="match status" value="1"/>
</dbReference>
<evidence type="ECO:0000313" key="4">
    <source>
        <dbReference type="Proteomes" id="UP000886796"/>
    </source>
</evidence>
<protein>
    <submittedName>
        <fullName evidence="3">VanZ family protein</fullName>
    </submittedName>
</protein>
<comment type="caution">
    <text evidence="3">The sequence shown here is derived from an EMBL/GenBank/DDBJ whole genome shotgun (WGS) entry which is preliminary data.</text>
</comment>